<dbReference type="GeneTree" id="ENSGT00940000161627"/>
<evidence type="ECO:0000313" key="2">
    <source>
        <dbReference type="Proteomes" id="UP000008225"/>
    </source>
</evidence>
<reference evidence="1 2" key="1">
    <citation type="submission" date="2009-03" db="EMBL/GenBank/DDBJ databases">
        <authorList>
            <person name="Warren W."/>
            <person name="Ye L."/>
            <person name="Minx P."/>
            <person name="Worley K."/>
            <person name="Gibbs R."/>
            <person name="Wilson R.K."/>
        </authorList>
    </citation>
    <scope>NUCLEOTIDE SEQUENCE [LARGE SCALE GENOMIC DNA]</scope>
</reference>
<dbReference type="PANTHER" id="PTHR46254:SF3">
    <property type="entry name" value="SECRETED PROTEIN"/>
    <property type="match status" value="1"/>
</dbReference>
<evidence type="ECO:0000313" key="1">
    <source>
        <dbReference type="Ensembl" id="ENSCJAP00000086822.1"/>
    </source>
</evidence>
<proteinExistence type="predicted"/>
<protein>
    <submittedName>
        <fullName evidence="1">Uncharacterized protein</fullName>
    </submittedName>
</protein>
<dbReference type="Ensembl" id="ENSCJAT00000139018.1">
    <property type="protein sequence ID" value="ENSCJAP00000086822.1"/>
    <property type="gene ID" value="ENSCJAG00000081459.1"/>
</dbReference>
<reference evidence="1" key="2">
    <citation type="submission" date="2025-08" db="UniProtKB">
        <authorList>
            <consortium name="Ensembl"/>
        </authorList>
    </citation>
    <scope>IDENTIFICATION</scope>
</reference>
<reference evidence="1" key="3">
    <citation type="submission" date="2025-09" db="UniProtKB">
        <authorList>
            <consortium name="Ensembl"/>
        </authorList>
    </citation>
    <scope>IDENTIFICATION</scope>
</reference>
<dbReference type="Proteomes" id="UP000008225">
    <property type="component" value="Chromosome 5"/>
</dbReference>
<name>A0A8I3WDU7_CALJA</name>
<sequence length="120" mass="13404">IFLTVAQDDYEYCLLGVFFFETESYSIAQARAQWCNLSLLQPPHYGFKGVLSLNLLSSWDYRCTPPWLANFCSFLVETGFHCIGQAGLELLTSNGLTALDSQRAGITGMSHHTQLKALFS</sequence>
<accession>A0A8I3WDU7</accession>
<keyword evidence="2" id="KW-1185">Reference proteome</keyword>
<organism evidence="1 2">
    <name type="scientific">Callithrix jacchus</name>
    <name type="common">White-tufted-ear marmoset</name>
    <name type="synonym">Simia Jacchus</name>
    <dbReference type="NCBI Taxonomy" id="9483"/>
    <lineage>
        <taxon>Eukaryota</taxon>
        <taxon>Metazoa</taxon>
        <taxon>Chordata</taxon>
        <taxon>Craniata</taxon>
        <taxon>Vertebrata</taxon>
        <taxon>Euteleostomi</taxon>
        <taxon>Mammalia</taxon>
        <taxon>Eutheria</taxon>
        <taxon>Euarchontoglires</taxon>
        <taxon>Primates</taxon>
        <taxon>Haplorrhini</taxon>
        <taxon>Platyrrhini</taxon>
        <taxon>Cebidae</taxon>
        <taxon>Callitrichinae</taxon>
        <taxon>Callithrix</taxon>
        <taxon>Callithrix</taxon>
    </lineage>
</organism>
<dbReference type="PANTHER" id="PTHR46254">
    <property type="entry name" value="PROTEIN GVQW1-RELATED"/>
    <property type="match status" value="1"/>
</dbReference>
<dbReference type="PRINTS" id="PR02045">
    <property type="entry name" value="F138DOMAIN"/>
</dbReference>
<dbReference type="AlphaFoldDB" id="A0A8I3WDU7"/>